<evidence type="ECO:0000313" key="3">
    <source>
        <dbReference type="Proteomes" id="UP000284403"/>
    </source>
</evidence>
<dbReference type="Proteomes" id="UP000284403">
    <property type="component" value="Unassembled WGS sequence"/>
</dbReference>
<organism evidence="2 3">
    <name type="scientific">Trypanosoma conorhini</name>
    <dbReference type="NCBI Taxonomy" id="83891"/>
    <lineage>
        <taxon>Eukaryota</taxon>
        <taxon>Discoba</taxon>
        <taxon>Euglenozoa</taxon>
        <taxon>Kinetoplastea</taxon>
        <taxon>Metakinetoplastina</taxon>
        <taxon>Trypanosomatida</taxon>
        <taxon>Trypanosomatidae</taxon>
        <taxon>Trypanosoma</taxon>
    </lineage>
</organism>
<name>A0A3S5IQG9_9TRYP</name>
<sequence length="229" mass="25290">MESLKWCEGTTPGRNTQGQTITPTCFSFFSAPRRGIVFSLFLFLFSRPWFLGSVALPSRLTLVPRENAARSALDGHAGKRRLRSAGRGVAQRRWAPRPAARWQCRNASGVGVPAPRPVRGLSRRWRASIRTGVAWSGRLSREKAGHNGGARPSSNVAPRGSDATAMVACDPCERPTTTAETCRGVGEGAGALPRNRREHRTRASTCLARYRPRNPCPVHRILWAWRCLH</sequence>
<feature type="region of interest" description="Disordered" evidence="1">
    <location>
        <begin position="140"/>
        <end position="161"/>
    </location>
</feature>
<protein>
    <submittedName>
        <fullName evidence="2">Uncharacterized protein</fullName>
    </submittedName>
</protein>
<evidence type="ECO:0000256" key="1">
    <source>
        <dbReference type="SAM" id="MobiDB-lite"/>
    </source>
</evidence>
<proteinExistence type="predicted"/>
<dbReference type="EMBL" id="MKKU01000906">
    <property type="protein sequence ID" value="RNF00131.1"/>
    <property type="molecule type" value="Genomic_DNA"/>
</dbReference>
<comment type="caution">
    <text evidence="2">The sequence shown here is derived from an EMBL/GenBank/DDBJ whole genome shotgun (WGS) entry which is preliminary data.</text>
</comment>
<reference evidence="2 3" key="1">
    <citation type="journal article" date="2018" name="BMC Genomics">
        <title>Genomic comparison of Trypanosoma conorhini and Trypanosoma rangeli to Trypanosoma cruzi strains of high and low virulence.</title>
        <authorList>
            <person name="Bradwell K.R."/>
            <person name="Koparde V.N."/>
            <person name="Matveyev A.V."/>
            <person name="Serrano M.G."/>
            <person name="Alves J.M."/>
            <person name="Parikh H."/>
            <person name="Huang B."/>
            <person name="Lee V."/>
            <person name="Espinosa-Alvarez O."/>
            <person name="Ortiz P.A."/>
            <person name="Costa-Martins A.G."/>
            <person name="Teixeira M.M."/>
            <person name="Buck G.A."/>
        </authorList>
    </citation>
    <scope>NUCLEOTIDE SEQUENCE [LARGE SCALE GENOMIC DNA]</scope>
    <source>
        <strain evidence="2 3">025E</strain>
    </source>
</reference>
<dbReference type="AlphaFoldDB" id="A0A3S5IQG9"/>
<keyword evidence="3" id="KW-1185">Reference proteome</keyword>
<dbReference type="GeneID" id="40322490"/>
<evidence type="ECO:0000313" key="2">
    <source>
        <dbReference type="EMBL" id="RNF00131.1"/>
    </source>
</evidence>
<gene>
    <name evidence="2" type="ORF">Tco025E_08879</name>
</gene>
<accession>A0A3S5IQG9</accession>
<dbReference type="RefSeq" id="XP_029224182.1">
    <property type="nucleotide sequence ID" value="XM_029375714.1"/>
</dbReference>